<dbReference type="RefSeq" id="WP_184969641.1">
    <property type="nucleotide sequence ID" value="NZ_JACHIN010000012.1"/>
</dbReference>
<protein>
    <submittedName>
        <fullName evidence="1">Putative kinase</fullName>
    </submittedName>
</protein>
<gene>
    <name evidence="1" type="ORF">HNR40_007379</name>
</gene>
<comment type="caution">
    <text evidence="1">The sequence shown here is derived from an EMBL/GenBank/DDBJ whole genome shotgun (WGS) entry which is preliminary data.</text>
</comment>
<dbReference type="Gene3D" id="3.40.50.300">
    <property type="entry name" value="P-loop containing nucleotide triphosphate hydrolases"/>
    <property type="match status" value="1"/>
</dbReference>
<evidence type="ECO:0000313" key="2">
    <source>
        <dbReference type="Proteomes" id="UP000568380"/>
    </source>
</evidence>
<keyword evidence="2" id="KW-1185">Reference proteome</keyword>
<dbReference type="InterPro" id="IPR027417">
    <property type="entry name" value="P-loop_NTPase"/>
</dbReference>
<dbReference type="AlphaFoldDB" id="A0A7W8A935"/>
<organism evidence="1 2">
    <name type="scientific">Nonomuraea endophytica</name>
    <dbReference type="NCBI Taxonomy" id="714136"/>
    <lineage>
        <taxon>Bacteria</taxon>
        <taxon>Bacillati</taxon>
        <taxon>Actinomycetota</taxon>
        <taxon>Actinomycetes</taxon>
        <taxon>Streptosporangiales</taxon>
        <taxon>Streptosporangiaceae</taxon>
        <taxon>Nonomuraea</taxon>
    </lineage>
</organism>
<keyword evidence="1" id="KW-0808">Transferase</keyword>
<dbReference type="GO" id="GO:0016301">
    <property type="term" value="F:kinase activity"/>
    <property type="evidence" value="ECO:0007669"/>
    <property type="project" value="UniProtKB-KW"/>
</dbReference>
<proteinExistence type="predicted"/>
<dbReference type="SUPFAM" id="SSF52540">
    <property type="entry name" value="P-loop containing nucleoside triphosphate hydrolases"/>
    <property type="match status" value="1"/>
</dbReference>
<dbReference type="EMBL" id="JACHIN010000012">
    <property type="protein sequence ID" value="MBB5081884.1"/>
    <property type="molecule type" value="Genomic_DNA"/>
</dbReference>
<accession>A0A7W8A935</accession>
<name>A0A7W8A935_9ACTN</name>
<dbReference type="Pfam" id="PF13671">
    <property type="entry name" value="AAA_33"/>
    <property type="match status" value="1"/>
</dbReference>
<dbReference type="InterPro" id="IPR017101">
    <property type="entry name" value="P-loop_ATP/GTP-bd_All4644_prd"/>
</dbReference>
<dbReference type="PIRSF" id="PIRSF037081">
    <property type="entry name" value="P-loop_All4644_prd"/>
    <property type="match status" value="1"/>
</dbReference>
<dbReference type="Proteomes" id="UP000568380">
    <property type="component" value="Unassembled WGS sequence"/>
</dbReference>
<keyword evidence="1" id="KW-0418">Kinase</keyword>
<evidence type="ECO:0000313" key="1">
    <source>
        <dbReference type="EMBL" id="MBB5081884.1"/>
    </source>
</evidence>
<sequence length="159" mass="16420">MGVVLVLMGASGSGKSTLAKALATATGAPVVSYDQHQRPRPGDDGVQAVSAQALASAWRELAACCACGGVVIVDGTHCQRSRRVTVRAIAAAHHLPTVVIALTPPLEVCLRRQGQRGRRVPAADVARQHAAVLAALPVLAQEGHAAVLFASARERSSRP</sequence>
<reference evidence="1 2" key="1">
    <citation type="submission" date="2020-08" db="EMBL/GenBank/DDBJ databases">
        <title>Genomic Encyclopedia of Type Strains, Phase IV (KMG-IV): sequencing the most valuable type-strain genomes for metagenomic binning, comparative biology and taxonomic classification.</title>
        <authorList>
            <person name="Goeker M."/>
        </authorList>
    </citation>
    <scope>NUCLEOTIDE SEQUENCE [LARGE SCALE GENOMIC DNA]</scope>
    <source>
        <strain evidence="1 2">DSM 45385</strain>
    </source>
</reference>